<comment type="caution">
    <text evidence="2">The sequence shown here is derived from an EMBL/GenBank/DDBJ whole genome shotgun (WGS) entry which is preliminary data.</text>
</comment>
<dbReference type="EMBL" id="JAQJAC010000010">
    <property type="protein sequence ID" value="KAJ5568396.1"/>
    <property type="molecule type" value="Genomic_DNA"/>
</dbReference>
<accession>A0AAD6D959</accession>
<gene>
    <name evidence="2" type="ORF">N7450_010882</name>
</gene>
<evidence type="ECO:0000313" key="2">
    <source>
        <dbReference type="EMBL" id="KAJ5568396.1"/>
    </source>
</evidence>
<keyword evidence="3" id="KW-1185">Reference proteome</keyword>
<feature type="compositionally biased region" description="Basic residues" evidence="1">
    <location>
        <begin position="74"/>
        <end position="88"/>
    </location>
</feature>
<feature type="region of interest" description="Disordered" evidence="1">
    <location>
        <begin position="67"/>
        <end position="88"/>
    </location>
</feature>
<dbReference type="AlphaFoldDB" id="A0AAD6D959"/>
<sequence length="129" mass="14644">MVYRRNRREASQIGKLLVIPPPGTVDQVVFTGGSEHLWTNRSQEYQKQIQMDMTLVSELSDFKSRAQGWGRENGKKRRDFGGGRKGKAGLKWEAKGTEVGGYGICPVERMIRALVELMMKQRDEKNTGN</sequence>
<protein>
    <submittedName>
        <fullName evidence="2">Uncharacterized protein</fullName>
    </submittedName>
</protein>
<evidence type="ECO:0000256" key="1">
    <source>
        <dbReference type="SAM" id="MobiDB-lite"/>
    </source>
</evidence>
<organism evidence="2 3">
    <name type="scientific">Penicillium hetheringtonii</name>
    <dbReference type="NCBI Taxonomy" id="911720"/>
    <lineage>
        <taxon>Eukaryota</taxon>
        <taxon>Fungi</taxon>
        <taxon>Dikarya</taxon>
        <taxon>Ascomycota</taxon>
        <taxon>Pezizomycotina</taxon>
        <taxon>Eurotiomycetes</taxon>
        <taxon>Eurotiomycetidae</taxon>
        <taxon>Eurotiales</taxon>
        <taxon>Aspergillaceae</taxon>
        <taxon>Penicillium</taxon>
    </lineage>
</organism>
<proteinExistence type="predicted"/>
<name>A0AAD6D959_9EURO</name>
<reference evidence="2 3" key="1">
    <citation type="journal article" date="2023" name="IMA Fungus">
        <title>Comparative genomic study of the Penicillium genus elucidates a diverse pangenome and 15 lateral gene transfer events.</title>
        <authorList>
            <person name="Petersen C."/>
            <person name="Sorensen T."/>
            <person name="Nielsen M.R."/>
            <person name="Sondergaard T.E."/>
            <person name="Sorensen J.L."/>
            <person name="Fitzpatrick D.A."/>
            <person name="Frisvad J.C."/>
            <person name="Nielsen K.L."/>
        </authorList>
    </citation>
    <scope>NUCLEOTIDE SEQUENCE [LARGE SCALE GENOMIC DNA]</scope>
    <source>
        <strain evidence="2 3">IBT 29057</strain>
    </source>
</reference>
<evidence type="ECO:0000313" key="3">
    <source>
        <dbReference type="Proteomes" id="UP001216150"/>
    </source>
</evidence>
<dbReference type="Proteomes" id="UP001216150">
    <property type="component" value="Unassembled WGS sequence"/>
</dbReference>